<name>A0A2S9IVS4_9HYPH</name>
<dbReference type="Proteomes" id="UP000239434">
    <property type="component" value="Unassembled WGS sequence"/>
</dbReference>
<dbReference type="InterPro" id="IPR037051">
    <property type="entry name" value="4-carb_acid_sugar_kinase_N_sf"/>
</dbReference>
<dbReference type="SUPFAM" id="SSF142764">
    <property type="entry name" value="YgbK-like"/>
    <property type="match status" value="1"/>
</dbReference>
<evidence type="ECO:0000256" key="6">
    <source>
        <dbReference type="ARBA" id="ARBA00023277"/>
    </source>
</evidence>
<keyword evidence="2" id="KW-0808">Transferase</keyword>
<dbReference type="Pfam" id="PF07005">
    <property type="entry name" value="SBD_N"/>
    <property type="match status" value="1"/>
</dbReference>
<gene>
    <name evidence="9" type="ORF">C5748_04185</name>
</gene>
<dbReference type="AlphaFoldDB" id="A0A2S9IVS4"/>
<accession>A0A2S9IVS4</accession>
<dbReference type="InterPro" id="IPR042213">
    <property type="entry name" value="NBD_C_sf"/>
</dbReference>
<evidence type="ECO:0000313" key="10">
    <source>
        <dbReference type="Proteomes" id="UP000239434"/>
    </source>
</evidence>
<dbReference type="GO" id="GO:0016301">
    <property type="term" value="F:kinase activity"/>
    <property type="evidence" value="ECO:0007669"/>
    <property type="project" value="UniProtKB-KW"/>
</dbReference>
<evidence type="ECO:0000256" key="4">
    <source>
        <dbReference type="ARBA" id="ARBA00022777"/>
    </source>
</evidence>
<evidence type="ECO:0000256" key="5">
    <source>
        <dbReference type="ARBA" id="ARBA00022840"/>
    </source>
</evidence>
<evidence type="ECO:0000259" key="7">
    <source>
        <dbReference type="Pfam" id="PF07005"/>
    </source>
</evidence>
<dbReference type="EMBL" id="PVBR01000003">
    <property type="protein sequence ID" value="PRD44617.1"/>
    <property type="molecule type" value="Genomic_DNA"/>
</dbReference>
<dbReference type="GO" id="GO:0005524">
    <property type="term" value="F:ATP binding"/>
    <property type="evidence" value="ECO:0007669"/>
    <property type="project" value="UniProtKB-KW"/>
</dbReference>
<dbReference type="Gene3D" id="3.40.980.20">
    <property type="entry name" value="Four-carbon acid sugar kinase, nucleotide binding domain"/>
    <property type="match status" value="1"/>
</dbReference>
<evidence type="ECO:0000256" key="3">
    <source>
        <dbReference type="ARBA" id="ARBA00022741"/>
    </source>
</evidence>
<evidence type="ECO:0000256" key="2">
    <source>
        <dbReference type="ARBA" id="ARBA00022679"/>
    </source>
</evidence>
<proteinExistence type="inferred from homology"/>
<dbReference type="InterPro" id="IPR031475">
    <property type="entry name" value="NBD_C"/>
</dbReference>
<sequence>MSPPLLTYYGDDFTGSTDVMEALSSNGVETVLFTRKPDDAWLQRFSHARAIGLAGFSRSKPPEWMDAELPGIFRWLGGLGAPICHYKVCSTFDSAPRQGSIGRALEIGLEIFGQSVAPIIVGAHQLGRYTFFGELFARYGETVFRIDRHPVMSRHPATPMNEADLRLHLSHQTKLAIGLVDLPAMHAGTVADRLAAALAASVRAVLIDVADPVSQRLAGEMLWNERHRLGPFVVGSSGVEYALIEAWRAVGIVGTRKAYEPLDAAARIAVVSGSCSPTTERQINHASANGFVPIAVDYVALASGQGGDRAEEAALAAALEALRESASPLLYTALGPGDDAKQQAADTHPLDNDRVGQRLGAMLQRLAGEQALNRVIVAGGDTSSHALDALGIAALTLRHPIPQSPGSPVCLAHRADHAGSFEIVLKGGQVGKDDFFVRIRDGKLEQSLQK</sequence>
<comment type="caution">
    <text evidence="9">The sequence shown here is derived from an EMBL/GenBank/DDBJ whole genome shotgun (WGS) entry which is preliminary data.</text>
</comment>
<keyword evidence="10" id="KW-1185">Reference proteome</keyword>
<evidence type="ECO:0000256" key="1">
    <source>
        <dbReference type="ARBA" id="ARBA00005715"/>
    </source>
</evidence>
<keyword evidence="3" id="KW-0547">Nucleotide-binding</keyword>
<organism evidence="9 10">
    <name type="scientific">Phyllobacterium phragmitis</name>
    <dbReference type="NCBI Taxonomy" id="2670329"/>
    <lineage>
        <taxon>Bacteria</taxon>
        <taxon>Pseudomonadati</taxon>
        <taxon>Pseudomonadota</taxon>
        <taxon>Alphaproteobacteria</taxon>
        <taxon>Hyphomicrobiales</taxon>
        <taxon>Phyllobacteriaceae</taxon>
        <taxon>Phyllobacterium</taxon>
    </lineage>
</organism>
<dbReference type="RefSeq" id="WP_105740698.1">
    <property type="nucleotide sequence ID" value="NZ_PVBR01000003.1"/>
</dbReference>
<comment type="similarity">
    <text evidence="1">Belongs to the four-carbon acid sugar kinase family.</text>
</comment>
<dbReference type="Gene3D" id="3.40.50.10840">
    <property type="entry name" value="Putative sugar-binding, N-terminal domain"/>
    <property type="match status" value="1"/>
</dbReference>
<evidence type="ECO:0000313" key="9">
    <source>
        <dbReference type="EMBL" id="PRD44617.1"/>
    </source>
</evidence>
<feature type="domain" description="Four-carbon acid sugar kinase nucleotide binding" evidence="8">
    <location>
        <begin position="269"/>
        <end position="436"/>
    </location>
</feature>
<keyword evidence="6" id="KW-0119">Carbohydrate metabolism</keyword>
<dbReference type="Pfam" id="PF17042">
    <property type="entry name" value="NBD_C"/>
    <property type="match status" value="1"/>
</dbReference>
<keyword evidence="5" id="KW-0067">ATP-binding</keyword>
<evidence type="ECO:0000259" key="8">
    <source>
        <dbReference type="Pfam" id="PF17042"/>
    </source>
</evidence>
<protein>
    <submittedName>
        <fullName evidence="9">Hrp-dependent type III effector protein</fullName>
    </submittedName>
</protein>
<reference evidence="9 10" key="1">
    <citation type="submission" date="2018-02" db="EMBL/GenBank/DDBJ databases">
        <title>The draft genome of Phyllobacterium sp. 1N-3.</title>
        <authorList>
            <person name="Liu L."/>
            <person name="Li L."/>
            <person name="Zhang X."/>
            <person name="Wang T."/>
            <person name="Liang L."/>
        </authorList>
    </citation>
    <scope>NUCLEOTIDE SEQUENCE [LARGE SCALE GENOMIC DNA]</scope>
    <source>
        <strain evidence="9 10">1N-3</strain>
    </source>
</reference>
<feature type="domain" description="Four-carbon acid sugar kinase N-terminal" evidence="7">
    <location>
        <begin position="7"/>
        <end position="243"/>
    </location>
</feature>
<keyword evidence="4" id="KW-0418">Kinase</keyword>
<dbReference type="InterPro" id="IPR010737">
    <property type="entry name" value="4-carb_acid_sugar_kinase_N"/>
</dbReference>